<dbReference type="AlphaFoldDB" id="A0A9P1G930"/>
<feature type="non-terminal residue" evidence="1">
    <location>
        <position position="1"/>
    </location>
</feature>
<protein>
    <submittedName>
        <fullName evidence="1">Uncharacterized protein</fullName>
    </submittedName>
</protein>
<name>A0A9P1G930_9DINO</name>
<evidence type="ECO:0000313" key="2">
    <source>
        <dbReference type="EMBL" id="CAL4789019.1"/>
    </source>
</evidence>
<gene>
    <name evidence="1" type="ORF">C1SCF055_LOCUS27730</name>
</gene>
<evidence type="ECO:0000313" key="3">
    <source>
        <dbReference type="Proteomes" id="UP001152797"/>
    </source>
</evidence>
<evidence type="ECO:0000313" key="1">
    <source>
        <dbReference type="EMBL" id="CAI4001707.1"/>
    </source>
</evidence>
<comment type="caution">
    <text evidence="1">The sequence shown here is derived from an EMBL/GenBank/DDBJ whole genome shotgun (WGS) entry which is preliminary data.</text>
</comment>
<dbReference type="Proteomes" id="UP001152797">
    <property type="component" value="Unassembled WGS sequence"/>
</dbReference>
<proteinExistence type="predicted"/>
<dbReference type="EMBL" id="CAMXCT020002987">
    <property type="protein sequence ID" value="CAL1155082.1"/>
    <property type="molecule type" value="Genomic_DNA"/>
</dbReference>
<dbReference type="EMBL" id="CAMXCT030002987">
    <property type="protein sequence ID" value="CAL4789019.1"/>
    <property type="molecule type" value="Genomic_DNA"/>
</dbReference>
<dbReference type="EMBL" id="CAMXCT010002987">
    <property type="protein sequence ID" value="CAI4001707.1"/>
    <property type="molecule type" value="Genomic_DNA"/>
</dbReference>
<accession>A0A9P1G930</accession>
<reference evidence="2 3" key="2">
    <citation type="submission" date="2024-05" db="EMBL/GenBank/DDBJ databases">
        <authorList>
            <person name="Chen Y."/>
            <person name="Shah S."/>
            <person name="Dougan E. K."/>
            <person name="Thang M."/>
            <person name="Chan C."/>
        </authorList>
    </citation>
    <scope>NUCLEOTIDE SEQUENCE [LARGE SCALE GENOMIC DNA]</scope>
</reference>
<reference evidence="1" key="1">
    <citation type="submission" date="2022-10" db="EMBL/GenBank/DDBJ databases">
        <authorList>
            <person name="Chen Y."/>
            <person name="Dougan E. K."/>
            <person name="Chan C."/>
            <person name="Rhodes N."/>
            <person name="Thang M."/>
        </authorList>
    </citation>
    <scope>NUCLEOTIDE SEQUENCE</scope>
</reference>
<keyword evidence="3" id="KW-1185">Reference proteome</keyword>
<organism evidence="1">
    <name type="scientific">Cladocopium goreaui</name>
    <dbReference type="NCBI Taxonomy" id="2562237"/>
    <lineage>
        <taxon>Eukaryota</taxon>
        <taxon>Sar</taxon>
        <taxon>Alveolata</taxon>
        <taxon>Dinophyceae</taxon>
        <taxon>Suessiales</taxon>
        <taxon>Symbiodiniaceae</taxon>
        <taxon>Cladocopium</taxon>
    </lineage>
</organism>
<sequence length="221" mass="24577">MTSSYSHGMRQMNKFTPTWMEPQVIRSISDAALSMAGSALSSIGGSCHTKGKHAQVDPYFDIPIRWLPRYITVRKEIRAVPGENSALQRAKAQVFVLPFGEEGLKLGEWDIFPRLSHFAKGETRKCKKKTRSFAMQSEVRVCKPSIAKRAFLLLRLKSSTRSTSSNAASMMRLFRIAAADASCLAESCGTACDRSCQSSEGMHLHAAPHCDVKRHQRKRSA</sequence>